<dbReference type="Pfam" id="PF00929">
    <property type="entry name" value="RNase_T"/>
    <property type="match status" value="1"/>
</dbReference>
<dbReference type="InterPro" id="IPR013520">
    <property type="entry name" value="Ribonucl_H"/>
</dbReference>
<feature type="domain" description="Exonuclease" evidence="5">
    <location>
        <begin position="65"/>
        <end position="240"/>
    </location>
</feature>
<evidence type="ECO:0000256" key="2">
    <source>
        <dbReference type="ARBA" id="ARBA00022801"/>
    </source>
</evidence>
<evidence type="ECO:0000313" key="6">
    <source>
        <dbReference type="EMBL" id="CAG8427735.1"/>
    </source>
</evidence>
<dbReference type="Proteomes" id="UP001152592">
    <property type="component" value="Unassembled WGS sequence"/>
</dbReference>
<evidence type="ECO:0000259" key="5">
    <source>
        <dbReference type="SMART" id="SM00479"/>
    </source>
</evidence>
<gene>
    <name evidence="6" type="ORF">PSALAMII_LOCUS10491</name>
</gene>
<dbReference type="SUPFAM" id="SSF53098">
    <property type="entry name" value="Ribonuclease H-like"/>
    <property type="match status" value="1"/>
</dbReference>
<protein>
    <recommendedName>
        <fullName evidence="5">Exonuclease domain-containing protein</fullName>
    </recommendedName>
</protein>
<dbReference type="GO" id="GO:0005634">
    <property type="term" value="C:nucleus"/>
    <property type="evidence" value="ECO:0007669"/>
    <property type="project" value="TreeGrafter"/>
</dbReference>
<dbReference type="InterPro" id="IPR047021">
    <property type="entry name" value="REXO1/3/4-like"/>
</dbReference>
<dbReference type="OrthoDB" id="6354873at2759"/>
<comment type="caution">
    <text evidence="6">The sequence shown here is derived from an EMBL/GenBank/DDBJ whole genome shotgun (WGS) entry which is preliminary data.</text>
</comment>
<feature type="compositionally biased region" description="Basic and acidic residues" evidence="4">
    <location>
        <begin position="281"/>
        <end position="304"/>
    </location>
</feature>
<sequence>MRFPTILPFDPTIPTFDPMQMGREVVLQKLFEFTCLPSEIIEKHHSMPQYQPSPIVFNNTPGIRAVLVVDCEVVKTTNNRRMLASVSVIDFFKKETLVNSLVEPAGKVVDWFPKWSGVTQEEMESARLSGTIMQNWQDAREEIWKFMDQNTILIGHSLAQSLDVLGIMHGNIVDTAIVASEAVLHPESETEKLRRTWSLKALSKQFLNIEIQSKASGHSSLLDALAIRDVMIWCIADGKGLRAWAEKASLENQQGMARRIEKSNIRKKKFKALRAERKKRAQIDTKPDPKQDPKEGPKEDHKET</sequence>
<dbReference type="GO" id="GO:0004527">
    <property type="term" value="F:exonuclease activity"/>
    <property type="evidence" value="ECO:0007669"/>
    <property type="project" value="UniProtKB-KW"/>
</dbReference>
<keyword evidence="2" id="KW-0378">Hydrolase</keyword>
<dbReference type="InterPro" id="IPR036397">
    <property type="entry name" value="RNaseH_sf"/>
</dbReference>
<dbReference type="GO" id="GO:0003676">
    <property type="term" value="F:nucleic acid binding"/>
    <property type="evidence" value="ECO:0007669"/>
    <property type="project" value="InterPro"/>
</dbReference>
<reference evidence="6" key="1">
    <citation type="submission" date="2021-07" db="EMBL/GenBank/DDBJ databases">
        <authorList>
            <person name="Branca A.L. A."/>
        </authorList>
    </citation>
    <scope>NUCLEOTIDE SEQUENCE</scope>
</reference>
<proteinExistence type="predicted"/>
<dbReference type="AlphaFoldDB" id="A0A9W4P0B1"/>
<dbReference type="Gene3D" id="3.30.420.10">
    <property type="entry name" value="Ribonuclease H-like superfamily/Ribonuclease H"/>
    <property type="match status" value="1"/>
</dbReference>
<dbReference type="GO" id="GO:0006364">
    <property type="term" value="P:rRNA processing"/>
    <property type="evidence" value="ECO:0007669"/>
    <property type="project" value="TreeGrafter"/>
</dbReference>
<evidence type="ECO:0000256" key="3">
    <source>
        <dbReference type="ARBA" id="ARBA00022839"/>
    </source>
</evidence>
<name>A0A9W4P0B1_9EURO</name>
<evidence type="ECO:0000256" key="1">
    <source>
        <dbReference type="ARBA" id="ARBA00022722"/>
    </source>
</evidence>
<dbReference type="PANTHER" id="PTHR12801">
    <property type="entry name" value="RNA EXONUCLEASE REXO1 / RECO3 FAMILY MEMBER-RELATED"/>
    <property type="match status" value="1"/>
</dbReference>
<feature type="region of interest" description="Disordered" evidence="4">
    <location>
        <begin position="273"/>
        <end position="304"/>
    </location>
</feature>
<keyword evidence="1" id="KW-0540">Nuclease</keyword>
<organism evidence="6 7">
    <name type="scientific">Penicillium salamii</name>
    <dbReference type="NCBI Taxonomy" id="1612424"/>
    <lineage>
        <taxon>Eukaryota</taxon>
        <taxon>Fungi</taxon>
        <taxon>Dikarya</taxon>
        <taxon>Ascomycota</taxon>
        <taxon>Pezizomycotina</taxon>
        <taxon>Eurotiomycetes</taxon>
        <taxon>Eurotiomycetidae</taxon>
        <taxon>Eurotiales</taxon>
        <taxon>Aspergillaceae</taxon>
        <taxon>Penicillium</taxon>
    </lineage>
</organism>
<dbReference type="InterPro" id="IPR012337">
    <property type="entry name" value="RNaseH-like_sf"/>
</dbReference>
<keyword evidence="3" id="KW-0269">Exonuclease</keyword>
<evidence type="ECO:0000313" key="7">
    <source>
        <dbReference type="Proteomes" id="UP001152592"/>
    </source>
</evidence>
<dbReference type="PANTHER" id="PTHR12801:SF114">
    <property type="entry name" value="EXONUCLEASE, PUTATIVE (AFU_ORTHOLOGUE AFUA_7G00870)-RELATED"/>
    <property type="match status" value="1"/>
</dbReference>
<dbReference type="CDD" id="cd06137">
    <property type="entry name" value="DEDDh_RNase"/>
    <property type="match status" value="1"/>
</dbReference>
<evidence type="ECO:0000256" key="4">
    <source>
        <dbReference type="SAM" id="MobiDB-lite"/>
    </source>
</evidence>
<dbReference type="GO" id="GO:0000027">
    <property type="term" value="P:ribosomal large subunit assembly"/>
    <property type="evidence" value="ECO:0007669"/>
    <property type="project" value="TreeGrafter"/>
</dbReference>
<dbReference type="SMART" id="SM00479">
    <property type="entry name" value="EXOIII"/>
    <property type="match status" value="1"/>
</dbReference>
<accession>A0A9W4P0B1</accession>
<dbReference type="EMBL" id="CAJVPD010000294">
    <property type="protein sequence ID" value="CAG8427735.1"/>
    <property type="molecule type" value="Genomic_DNA"/>
</dbReference>